<accession>A0ABU3NGF8</accession>
<keyword evidence="3" id="KW-1185">Reference proteome</keyword>
<name>A0ABU3NGF8_9GAMM</name>
<keyword evidence="1" id="KW-0812">Transmembrane</keyword>
<dbReference type="Proteomes" id="UP001255917">
    <property type="component" value="Unassembled WGS sequence"/>
</dbReference>
<organism evidence="2 3">
    <name type="scientific">Halomonas saccharevitans</name>
    <dbReference type="NCBI Taxonomy" id="416872"/>
    <lineage>
        <taxon>Bacteria</taxon>
        <taxon>Pseudomonadati</taxon>
        <taxon>Pseudomonadota</taxon>
        <taxon>Gammaproteobacteria</taxon>
        <taxon>Oceanospirillales</taxon>
        <taxon>Halomonadaceae</taxon>
        <taxon>Halomonas</taxon>
    </lineage>
</organism>
<evidence type="ECO:0000256" key="1">
    <source>
        <dbReference type="SAM" id="Phobius"/>
    </source>
</evidence>
<reference evidence="3" key="1">
    <citation type="submission" date="2023-07" db="EMBL/GenBank/DDBJ databases">
        <title>Substrates and metabolic shifts associated with increased methane emissions in unrestored hypersaline salterns.</title>
        <authorList>
            <person name="Bueno De Mesquita C.P."/>
            <person name="Tringe S.G."/>
        </authorList>
    </citation>
    <scope>NUCLEOTIDE SEQUENCE [LARGE SCALE GENOMIC DNA]</scope>
    <source>
        <strain evidence="3">I4</strain>
    </source>
</reference>
<feature type="transmembrane region" description="Helical" evidence="1">
    <location>
        <begin position="191"/>
        <end position="208"/>
    </location>
</feature>
<keyword evidence="1" id="KW-0472">Membrane</keyword>
<protein>
    <submittedName>
        <fullName evidence="2">Uncharacterized protein</fullName>
    </submittedName>
</protein>
<feature type="transmembrane region" description="Helical" evidence="1">
    <location>
        <begin position="109"/>
        <end position="127"/>
    </location>
</feature>
<comment type="caution">
    <text evidence="2">The sequence shown here is derived from an EMBL/GenBank/DDBJ whole genome shotgun (WGS) entry which is preliminary data.</text>
</comment>
<keyword evidence="1" id="KW-1133">Transmembrane helix</keyword>
<feature type="transmembrane region" description="Helical" evidence="1">
    <location>
        <begin position="53"/>
        <end position="72"/>
    </location>
</feature>
<proteinExistence type="predicted"/>
<evidence type="ECO:0000313" key="3">
    <source>
        <dbReference type="Proteomes" id="UP001255917"/>
    </source>
</evidence>
<dbReference type="EMBL" id="JAVXUR010000004">
    <property type="protein sequence ID" value="MDT8880261.1"/>
    <property type="molecule type" value="Genomic_DNA"/>
</dbReference>
<feature type="transmembrane region" description="Helical" evidence="1">
    <location>
        <begin position="79"/>
        <end position="97"/>
    </location>
</feature>
<feature type="transmembrane region" description="Helical" evidence="1">
    <location>
        <begin position="22"/>
        <end position="41"/>
    </location>
</feature>
<sequence>MPHHLPPEAPTPIDFRATSLRALLYIVLIGLLMQGVMLEALGLEGQRFSERGFVEPAQSLLLAASAGLALYVRLTSPRLTHVSLLLLALPLASLIREQDAWLDAWVFDGAWQALVALLVLPTLYVVIRSRHAFAREFARYANSFSFGLFAAGFLTTYVYSRLFGRSEMWQAILGDAYLRTFKDAAEEVTELFGYTLLFFAMLELVLLVRRWRHLKTD</sequence>
<gene>
    <name evidence="2" type="ORF">RSO68_12345</name>
</gene>
<dbReference type="RefSeq" id="WP_315586783.1">
    <property type="nucleotide sequence ID" value="NZ_JAVXUR010000004.1"/>
</dbReference>
<feature type="transmembrane region" description="Helical" evidence="1">
    <location>
        <begin position="139"/>
        <end position="159"/>
    </location>
</feature>
<evidence type="ECO:0000313" key="2">
    <source>
        <dbReference type="EMBL" id="MDT8880261.1"/>
    </source>
</evidence>